<keyword evidence="4 6" id="KW-0472">Membrane</keyword>
<evidence type="ECO:0000256" key="2">
    <source>
        <dbReference type="ARBA" id="ARBA00022692"/>
    </source>
</evidence>
<evidence type="ECO:0000313" key="8">
    <source>
        <dbReference type="EMBL" id="CAD5117723.1"/>
    </source>
</evidence>
<organism evidence="8 9">
    <name type="scientific">Dimorphilus gyrociliatus</name>
    <dbReference type="NCBI Taxonomy" id="2664684"/>
    <lineage>
        <taxon>Eukaryota</taxon>
        <taxon>Metazoa</taxon>
        <taxon>Spiralia</taxon>
        <taxon>Lophotrochozoa</taxon>
        <taxon>Annelida</taxon>
        <taxon>Polychaeta</taxon>
        <taxon>Polychaeta incertae sedis</taxon>
        <taxon>Dinophilidae</taxon>
        <taxon>Dimorphilus</taxon>
    </lineage>
</organism>
<dbReference type="PROSITE" id="PS50850">
    <property type="entry name" value="MFS"/>
    <property type="match status" value="1"/>
</dbReference>
<sequence length="499" mass="55546">MEPSYRCKLPPNTLPNESIPISEDGNGLDKCSVYTNYSNADLTNKTEKCPNGTSFSGSVFSIVNEWDLTCDKAYLVELSQTILVVGVIVGAMLCSSLSDRFGRKVVFLSSMLAESVLGCLVTFMPNYYSFAVVRFFIGVVQQGMVVAGFVYLCEIFPASKRTIPALFMQIFWAIAICVLSLIGYSERNWKNFMYIISVPLCVALPLFWFLPSSLPWLVAKKRYEQIQNYVNKVEKYNRIALPEDLQNVRKSYEGKGNEALIKGGDDSSNYTILDLFKSSKLRLNCLIMCYIWCVNSLVYYGLSLSTSSLAGDPYLNFFLSGLVEIPAYIVSAFALQYFGRRWPICIFHTIAGMSLLIAIFLPGGRAETVLSMIGKFGITGSFGCIFLWTPEIVPTTLRSQGIGIASVGGRAGNIVAPFSSYVVKVIPWLPGVIFGGMSLVAAVLTLFLPETLNRPLPQTIEEVEGWTRTLTKEEKMKAKARELGRNEEEMKEFQKPIDT</sequence>
<feature type="transmembrane region" description="Helical" evidence="6">
    <location>
        <begin position="73"/>
        <end position="93"/>
    </location>
</feature>
<dbReference type="AlphaFoldDB" id="A0A7I8VSX6"/>
<dbReference type="CDD" id="cd17317">
    <property type="entry name" value="MFS_SLC22"/>
    <property type="match status" value="1"/>
</dbReference>
<evidence type="ECO:0000256" key="6">
    <source>
        <dbReference type="SAM" id="Phobius"/>
    </source>
</evidence>
<keyword evidence="9" id="KW-1185">Reference proteome</keyword>
<gene>
    <name evidence="8" type="ORF">DGYR_LOCUS6224</name>
</gene>
<dbReference type="Gene3D" id="1.20.1250.20">
    <property type="entry name" value="MFS general substrate transporter like domains"/>
    <property type="match status" value="1"/>
</dbReference>
<name>A0A7I8VSX6_9ANNE</name>
<feature type="transmembrane region" description="Helical" evidence="6">
    <location>
        <begin position="314"/>
        <end position="335"/>
    </location>
</feature>
<dbReference type="InterPro" id="IPR005828">
    <property type="entry name" value="MFS_sugar_transport-like"/>
</dbReference>
<feature type="transmembrane region" description="Helical" evidence="6">
    <location>
        <begin position="283"/>
        <end position="302"/>
    </location>
</feature>
<feature type="transmembrane region" description="Helical" evidence="6">
    <location>
        <begin position="131"/>
        <end position="153"/>
    </location>
</feature>
<feature type="transmembrane region" description="Helical" evidence="6">
    <location>
        <begin position="342"/>
        <end position="363"/>
    </location>
</feature>
<dbReference type="EMBL" id="CAJFCJ010000007">
    <property type="protein sequence ID" value="CAD5117723.1"/>
    <property type="molecule type" value="Genomic_DNA"/>
</dbReference>
<evidence type="ECO:0000256" key="3">
    <source>
        <dbReference type="ARBA" id="ARBA00022989"/>
    </source>
</evidence>
<keyword evidence="3 6" id="KW-1133">Transmembrane helix</keyword>
<evidence type="ECO:0000259" key="7">
    <source>
        <dbReference type="PROSITE" id="PS50850"/>
    </source>
</evidence>
<dbReference type="SUPFAM" id="SSF103473">
    <property type="entry name" value="MFS general substrate transporter"/>
    <property type="match status" value="1"/>
</dbReference>
<feature type="transmembrane region" description="Helical" evidence="6">
    <location>
        <begin position="165"/>
        <end position="185"/>
    </location>
</feature>
<evidence type="ECO:0000256" key="1">
    <source>
        <dbReference type="ARBA" id="ARBA00004141"/>
    </source>
</evidence>
<proteinExistence type="predicted"/>
<dbReference type="InterPro" id="IPR036259">
    <property type="entry name" value="MFS_trans_sf"/>
</dbReference>
<feature type="transmembrane region" description="Helical" evidence="6">
    <location>
        <begin position="105"/>
        <end position="125"/>
    </location>
</feature>
<evidence type="ECO:0000313" key="9">
    <source>
        <dbReference type="Proteomes" id="UP000549394"/>
    </source>
</evidence>
<dbReference type="GO" id="GO:0022857">
    <property type="term" value="F:transmembrane transporter activity"/>
    <property type="evidence" value="ECO:0007669"/>
    <property type="project" value="InterPro"/>
</dbReference>
<evidence type="ECO:0000256" key="4">
    <source>
        <dbReference type="ARBA" id="ARBA00023136"/>
    </source>
</evidence>
<comment type="subcellular location">
    <subcellularLocation>
        <location evidence="1">Membrane</location>
        <topology evidence="1">Multi-pass membrane protein</topology>
    </subcellularLocation>
</comment>
<dbReference type="InterPro" id="IPR020846">
    <property type="entry name" value="MFS_dom"/>
</dbReference>
<feature type="region of interest" description="Disordered" evidence="5">
    <location>
        <begin position="477"/>
        <end position="499"/>
    </location>
</feature>
<keyword evidence="2 6" id="KW-0812">Transmembrane</keyword>
<comment type="caution">
    <text evidence="8">The sequence shown here is derived from an EMBL/GenBank/DDBJ whole genome shotgun (WGS) entry which is preliminary data.</text>
</comment>
<evidence type="ECO:0000256" key="5">
    <source>
        <dbReference type="SAM" id="MobiDB-lite"/>
    </source>
</evidence>
<protein>
    <submittedName>
        <fullName evidence="8">DgyrCDS6470</fullName>
    </submittedName>
</protein>
<dbReference type="OrthoDB" id="10021984at2759"/>
<accession>A0A7I8VSX6</accession>
<reference evidence="8 9" key="1">
    <citation type="submission" date="2020-08" db="EMBL/GenBank/DDBJ databases">
        <authorList>
            <person name="Hejnol A."/>
        </authorList>
    </citation>
    <scope>NUCLEOTIDE SEQUENCE [LARGE SCALE GENOMIC DNA]</scope>
</reference>
<feature type="transmembrane region" description="Helical" evidence="6">
    <location>
        <begin position="428"/>
        <end position="448"/>
    </location>
</feature>
<feature type="domain" description="Major facilitator superfamily (MFS) profile" evidence="7">
    <location>
        <begin position="1"/>
        <end position="453"/>
    </location>
</feature>
<dbReference type="PANTHER" id="PTHR24064">
    <property type="entry name" value="SOLUTE CARRIER FAMILY 22 MEMBER"/>
    <property type="match status" value="1"/>
</dbReference>
<dbReference type="GO" id="GO:0016020">
    <property type="term" value="C:membrane"/>
    <property type="evidence" value="ECO:0007669"/>
    <property type="project" value="UniProtKB-SubCell"/>
</dbReference>
<dbReference type="Pfam" id="PF00083">
    <property type="entry name" value="Sugar_tr"/>
    <property type="match status" value="1"/>
</dbReference>
<dbReference type="Proteomes" id="UP000549394">
    <property type="component" value="Unassembled WGS sequence"/>
</dbReference>
<feature type="transmembrane region" description="Helical" evidence="6">
    <location>
        <begin position="191"/>
        <end position="210"/>
    </location>
</feature>